<protein>
    <submittedName>
        <fullName evidence="1">Putative hydrolase or acyltransferase of alpha/beta superfamily</fullName>
    </submittedName>
</protein>
<dbReference type="GO" id="GO:0047372">
    <property type="term" value="F:monoacylglycerol lipase activity"/>
    <property type="evidence" value="ECO:0007669"/>
    <property type="project" value="TreeGrafter"/>
</dbReference>
<dbReference type="EMBL" id="CP011311">
    <property type="protein sequence ID" value="AKE38324.1"/>
    <property type="molecule type" value="Genomic_DNA"/>
</dbReference>
<dbReference type="Pfam" id="PF00561">
    <property type="entry name" value="Abhydrolase_1"/>
    <property type="match status" value="1"/>
</dbReference>
<dbReference type="PATRIC" id="fig|161896.4.peg.336"/>
<dbReference type="InterPro" id="IPR000073">
    <property type="entry name" value="AB_hydrolase_1"/>
</dbReference>
<evidence type="ECO:0000313" key="1">
    <source>
        <dbReference type="EMBL" id="AKE38324.1"/>
    </source>
</evidence>
<gene>
    <name evidence="1" type="ORF">UL81_01715</name>
</gene>
<dbReference type="InterPro" id="IPR050266">
    <property type="entry name" value="AB_hydrolase_sf"/>
</dbReference>
<dbReference type="RefSeq" id="WP_081961530.1">
    <property type="nucleotide sequence ID" value="NZ_CP011311.1"/>
</dbReference>
<dbReference type="Gene3D" id="3.40.50.1820">
    <property type="entry name" value="alpha/beta hydrolase"/>
    <property type="match status" value="1"/>
</dbReference>
<dbReference type="Proteomes" id="UP000033566">
    <property type="component" value="Chromosome"/>
</dbReference>
<evidence type="ECO:0000313" key="2">
    <source>
        <dbReference type="Proteomes" id="UP000033566"/>
    </source>
</evidence>
<dbReference type="SUPFAM" id="SSF53474">
    <property type="entry name" value="alpha/beta-Hydrolases"/>
    <property type="match status" value="1"/>
</dbReference>
<dbReference type="OrthoDB" id="2987348at2"/>
<dbReference type="PANTHER" id="PTHR43798:SF5">
    <property type="entry name" value="MONOACYLGLYCEROL LIPASE ABHD6"/>
    <property type="match status" value="1"/>
</dbReference>
<dbReference type="KEGG" id="ccj:UL81_01715"/>
<keyword evidence="1" id="KW-0378">Hydrolase</keyword>
<keyword evidence="1" id="KW-0012">Acyltransferase</keyword>
<keyword evidence="2" id="KW-1185">Reference proteome</keyword>
<dbReference type="GO" id="GO:0046464">
    <property type="term" value="P:acylglycerol catabolic process"/>
    <property type="evidence" value="ECO:0007669"/>
    <property type="project" value="TreeGrafter"/>
</dbReference>
<reference evidence="1 2" key="1">
    <citation type="journal article" date="2015" name="Genome Announc.">
        <title>Complete Genome Sequence of Corynebacterium camporealensis DSM 44610, Isolated from the Milk of a Manchega Sheep with Subclinical Mastitis.</title>
        <authorList>
            <person name="Ruckert C."/>
            <person name="Albersmeier A."/>
            <person name="Winkler A."/>
            <person name="Tauch A."/>
        </authorList>
    </citation>
    <scope>NUCLEOTIDE SEQUENCE [LARGE SCALE GENOMIC DNA]</scope>
    <source>
        <strain evidence="1 2">DSM 44610</strain>
    </source>
</reference>
<sequence>MLHYSVSGCPGKPVLVFLHGVSNSNLWWATLTRQLEDDFHVFALDSLGHGQSRRFESTELSDPFGASVAAAAEAVDYIHHITDQSAVLVGHSMGGAIATVLGAKHPELVRGLLLADPAWLSAAQRRAYADGVTAALERTDRWATDPATAIVDNSTLRSEWSKQEQIGWVWGQANVDLNLIATGIVSFSDEWTDLVSQLRVPARIITSDGPDCLVRQSGIDKLVALGNPLLSGRLLPGGTHSIVPEFLPEFLSELKEFVAKAPFSLEA</sequence>
<proteinExistence type="predicted"/>
<dbReference type="GO" id="GO:0016746">
    <property type="term" value="F:acyltransferase activity"/>
    <property type="evidence" value="ECO:0007669"/>
    <property type="project" value="UniProtKB-KW"/>
</dbReference>
<dbReference type="PRINTS" id="PR00111">
    <property type="entry name" value="ABHYDROLASE"/>
</dbReference>
<dbReference type="GO" id="GO:0016020">
    <property type="term" value="C:membrane"/>
    <property type="evidence" value="ECO:0007669"/>
    <property type="project" value="TreeGrafter"/>
</dbReference>
<dbReference type="InterPro" id="IPR029058">
    <property type="entry name" value="AB_hydrolase_fold"/>
</dbReference>
<dbReference type="PANTHER" id="PTHR43798">
    <property type="entry name" value="MONOACYLGLYCEROL LIPASE"/>
    <property type="match status" value="1"/>
</dbReference>
<dbReference type="STRING" id="161896.UL81_01715"/>
<organism evidence="1 2">
    <name type="scientific">Corynebacterium camporealensis</name>
    <dbReference type="NCBI Taxonomy" id="161896"/>
    <lineage>
        <taxon>Bacteria</taxon>
        <taxon>Bacillati</taxon>
        <taxon>Actinomycetota</taxon>
        <taxon>Actinomycetes</taxon>
        <taxon>Mycobacteriales</taxon>
        <taxon>Corynebacteriaceae</taxon>
        <taxon>Corynebacterium</taxon>
    </lineage>
</organism>
<dbReference type="HOGENOM" id="CLU_020336_40_0_11"/>
<dbReference type="AlphaFoldDB" id="A0A0F6TAK6"/>
<accession>A0A0F6TAK6</accession>
<keyword evidence="1" id="KW-0808">Transferase</keyword>
<name>A0A0F6TAK6_9CORY</name>